<keyword evidence="2" id="KW-1185">Reference proteome</keyword>
<gene>
    <name evidence="1" type="ORF">SEVIR_2G456600v2</name>
</gene>
<evidence type="ECO:0000313" key="1">
    <source>
        <dbReference type="EMBL" id="TKW36692.1"/>
    </source>
</evidence>
<dbReference type="Gramene" id="TKW36692">
    <property type="protein sequence ID" value="TKW36692"/>
    <property type="gene ID" value="SEVIR_2G456600v2"/>
</dbReference>
<reference evidence="1" key="1">
    <citation type="submission" date="2019-03" db="EMBL/GenBank/DDBJ databases">
        <title>WGS assembly of Setaria viridis.</title>
        <authorList>
            <person name="Huang P."/>
            <person name="Jenkins J."/>
            <person name="Grimwood J."/>
            <person name="Barry K."/>
            <person name="Healey A."/>
            <person name="Mamidi S."/>
            <person name="Sreedasyam A."/>
            <person name="Shu S."/>
            <person name="Feldman M."/>
            <person name="Wu J."/>
            <person name="Yu Y."/>
            <person name="Chen C."/>
            <person name="Johnson J."/>
            <person name="Rokhsar D."/>
            <person name="Baxter I."/>
            <person name="Schmutz J."/>
            <person name="Brutnell T."/>
            <person name="Kellogg E."/>
        </authorList>
    </citation>
    <scope>NUCLEOTIDE SEQUENCE [LARGE SCALE GENOMIC DNA]</scope>
</reference>
<name>A0A4U6W3S4_SETVI</name>
<dbReference type="EMBL" id="CM016553">
    <property type="protein sequence ID" value="TKW36692.1"/>
    <property type="molecule type" value="Genomic_DNA"/>
</dbReference>
<sequence length="115" mass="13370">MTEFVTAIHLCLHCSFSKQVWHLVSVWTDGQVCTPTDEQQDLQVWWSIALQALNKQHRRSKAAIIIITAWNIWNERNRRVFQQLTLRLEQVFQRVQEEVAIGRRARASLTGGNAS</sequence>
<dbReference type="Proteomes" id="UP000298652">
    <property type="component" value="Chromosome 2"/>
</dbReference>
<evidence type="ECO:0000313" key="2">
    <source>
        <dbReference type="Proteomes" id="UP000298652"/>
    </source>
</evidence>
<proteinExistence type="predicted"/>
<dbReference type="OMA" id="AFQICTT"/>
<organism evidence="1 2">
    <name type="scientific">Setaria viridis</name>
    <name type="common">Green bristlegrass</name>
    <name type="synonym">Setaria italica subsp. viridis</name>
    <dbReference type="NCBI Taxonomy" id="4556"/>
    <lineage>
        <taxon>Eukaryota</taxon>
        <taxon>Viridiplantae</taxon>
        <taxon>Streptophyta</taxon>
        <taxon>Embryophyta</taxon>
        <taxon>Tracheophyta</taxon>
        <taxon>Spermatophyta</taxon>
        <taxon>Magnoliopsida</taxon>
        <taxon>Liliopsida</taxon>
        <taxon>Poales</taxon>
        <taxon>Poaceae</taxon>
        <taxon>PACMAD clade</taxon>
        <taxon>Panicoideae</taxon>
        <taxon>Panicodae</taxon>
        <taxon>Paniceae</taxon>
        <taxon>Cenchrinae</taxon>
        <taxon>Setaria</taxon>
    </lineage>
</organism>
<protein>
    <submittedName>
        <fullName evidence="1">Uncharacterized protein</fullName>
    </submittedName>
</protein>
<dbReference type="AlphaFoldDB" id="A0A4U6W3S4"/>
<accession>A0A4U6W3S4</accession>